<evidence type="ECO:0000256" key="1">
    <source>
        <dbReference type="SAM" id="MobiDB-lite"/>
    </source>
</evidence>
<reference evidence="2 3" key="1">
    <citation type="submission" date="2014-04" db="EMBL/GenBank/DDBJ databases">
        <authorList>
            <consortium name="DOE Joint Genome Institute"/>
            <person name="Kuo A."/>
            <person name="Kohler A."/>
            <person name="Costa M.D."/>
            <person name="Nagy L.G."/>
            <person name="Floudas D."/>
            <person name="Copeland A."/>
            <person name="Barry K.W."/>
            <person name="Cichocki N."/>
            <person name="Veneault-Fourrey C."/>
            <person name="LaButti K."/>
            <person name="Lindquist E.A."/>
            <person name="Lipzen A."/>
            <person name="Lundell T."/>
            <person name="Morin E."/>
            <person name="Murat C."/>
            <person name="Sun H."/>
            <person name="Tunlid A."/>
            <person name="Henrissat B."/>
            <person name="Grigoriev I.V."/>
            <person name="Hibbett D.S."/>
            <person name="Martin F."/>
            <person name="Nordberg H.P."/>
            <person name="Cantor M.N."/>
            <person name="Hua S.X."/>
        </authorList>
    </citation>
    <scope>NUCLEOTIDE SEQUENCE [LARGE SCALE GENOMIC DNA]</scope>
    <source>
        <strain evidence="2 3">Marx 270</strain>
    </source>
</reference>
<reference evidence="3" key="2">
    <citation type="submission" date="2015-01" db="EMBL/GenBank/DDBJ databases">
        <title>Evolutionary Origins and Diversification of the Mycorrhizal Mutualists.</title>
        <authorList>
            <consortium name="DOE Joint Genome Institute"/>
            <consortium name="Mycorrhizal Genomics Consortium"/>
            <person name="Kohler A."/>
            <person name="Kuo A."/>
            <person name="Nagy L.G."/>
            <person name="Floudas D."/>
            <person name="Copeland A."/>
            <person name="Barry K.W."/>
            <person name="Cichocki N."/>
            <person name="Veneault-Fourrey C."/>
            <person name="LaButti K."/>
            <person name="Lindquist E.A."/>
            <person name="Lipzen A."/>
            <person name="Lundell T."/>
            <person name="Morin E."/>
            <person name="Murat C."/>
            <person name="Riley R."/>
            <person name="Ohm R."/>
            <person name="Sun H."/>
            <person name="Tunlid A."/>
            <person name="Henrissat B."/>
            <person name="Grigoriev I.V."/>
            <person name="Hibbett D.S."/>
            <person name="Martin F."/>
        </authorList>
    </citation>
    <scope>NUCLEOTIDE SEQUENCE [LARGE SCALE GENOMIC DNA]</scope>
    <source>
        <strain evidence="3">Marx 270</strain>
    </source>
</reference>
<gene>
    <name evidence="2" type="ORF">M404DRAFT_437870</name>
</gene>
<proteinExistence type="predicted"/>
<dbReference type="AlphaFoldDB" id="A0A0C3P0N5"/>
<dbReference type="HOGENOM" id="CLU_2251160_0_0_1"/>
<dbReference type="InParanoid" id="A0A0C3P0N5"/>
<keyword evidence="3" id="KW-1185">Reference proteome</keyword>
<organism evidence="2 3">
    <name type="scientific">Pisolithus tinctorius Marx 270</name>
    <dbReference type="NCBI Taxonomy" id="870435"/>
    <lineage>
        <taxon>Eukaryota</taxon>
        <taxon>Fungi</taxon>
        <taxon>Dikarya</taxon>
        <taxon>Basidiomycota</taxon>
        <taxon>Agaricomycotina</taxon>
        <taxon>Agaricomycetes</taxon>
        <taxon>Agaricomycetidae</taxon>
        <taxon>Boletales</taxon>
        <taxon>Sclerodermatineae</taxon>
        <taxon>Pisolithaceae</taxon>
        <taxon>Pisolithus</taxon>
    </lineage>
</organism>
<sequence>MGRYFSPVVPGGDTVRLSPRHSIAFIDAGGEVHTGNVVATALLPHIGTCEVGGEIVLTAENSSSYNIEVDGVEKISNTIDPGHTTSQTQFQQLAEGSDPTDDLI</sequence>
<evidence type="ECO:0000313" key="2">
    <source>
        <dbReference type="EMBL" id="KIO06665.1"/>
    </source>
</evidence>
<dbReference type="EMBL" id="KN831962">
    <property type="protein sequence ID" value="KIO06665.1"/>
    <property type="molecule type" value="Genomic_DNA"/>
</dbReference>
<feature type="compositionally biased region" description="Polar residues" evidence="1">
    <location>
        <begin position="77"/>
        <end position="94"/>
    </location>
</feature>
<name>A0A0C3P0N5_PISTI</name>
<evidence type="ECO:0000313" key="3">
    <source>
        <dbReference type="Proteomes" id="UP000054217"/>
    </source>
</evidence>
<protein>
    <submittedName>
        <fullName evidence="2">Uncharacterized protein</fullName>
    </submittedName>
</protein>
<dbReference type="Proteomes" id="UP000054217">
    <property type="component" value="Unassembled WGS sequence"/>
</dbReference>
<feature type="region of interest" description="Disordered" evidence="1">
    <location>
        <begin position="77"/>
        <end position="104"/>
    </location>
</feature>
<accession>A0A0C3P0N5</accession>